<gene>
    <name evidence="10" type="ORF">EWM64_g8731</name>
</gene>
<comment type="similarity">
    <text evidence="2 8">Belongs to the MIP/aquaporin (TC 1.A.8) family.</text>
</comment>
<dbReference type="InterPro" id="IPR050363">
    <property type="entry name" value="MIP/Aquaporin"/>
</dbReference>
<dbReference type="EMBL" id="SFCI01001643">
    <property type="protein sequence ID" value="TFY75281.1"/>
    <property type="molecule type" value="Genomic_DNA"/>
</dbReference>
<evidence type="ECO:0000256" key="3">
    <source>
        <dbReference type="ARBA" id="ARBA00022448"/>
    </source>
</evidence>
<evidence type="ECO:0000256" key="7">
    <source>
        <dbReference type="ARBA" id="ARBA00023136"/>
    </source>
</evidence>
<keyword evidence="4 8" id="KW-0812">Transmembrane</keyword>
<dbReference type="GO" id="GO:0015250">
    <property type="term" value="F:water channel activity"/>
    <property type="evidence" value="ECO:0007669"/>
    <property type="project" value="TreeGrafter"/>
</dbReference>
<dbReference type="SUPFAM" id="SSF81338">
    <property type="entry name" value="Aquaporin-like"/>
    <property type="match status" value="1"/>
</dbReference>
<keyword evidence="5" id="KW-0677">Repeat</keyword>
<evidence type="ECO:0000256" key="5">
    <source>
        <dbReference type="ARBA" id="ARBA00022737"/>
    </source>
</evidence>
<proteinExistence type="inferred from homology"/>
<dbReference type="Pfam" id="PF00230">
    <property type="entry name" value="MIP"/>
    <property type="match status" value="1"/>
</dbReference>
<keyword evidence="3 8" id="KW-0813">Transport</keyword>
<evidence type="ECO:0000256" key="9">
    <source>
        <dbReference type="SAM" id="Phobius"/>
    </source>
</evidence>
<dbReference type="AlphaFoldDB" id="A0A4Y9ZN62"/>
<evidence type="ECO:0008006" key="12">
    <source>
        <dbReference type="Google" id="ProtNLM"/>
    </source>
</evidence>
<evidence type="ECO:0000256" key="6">
    <source>
        <dbReference type="ARBA" id="ARBA00022989"/>
    </source>
</evidence>
<evidence type="ECO:0000256" key="1">
    <source>
        <dbReference type="ARBA" id="ARBA00004141"/>
    </source>
</evidence>
<evidence type="ECO:0000313" key="11">
    <source>
        <dbReference type="Proteomes" id="UP000298061"/>
    </source>
</evidence>
<keyword evidence="6 9" id="KW-1133">Transmembrane helix</keyword>
<comment type="subcellular location">
    <subcellularLocation>
        <location evidence="1">Membrane</location>
        <topology evidence="1">Multi-pass membrane protein</topology>
    </subcellularLocation>
</comment>
<feature type="transmembrane region" description="Helical" evidence="9">
    <location>
        <begin position="136"/>
        <end position="160"/>
    </location>
</feature>
<dbReference type="STRING" id="135208.A0A4Y9ZN62"/>
<dbReference type="Gene3D" id="1.20.1080.10">
    <property type="entry name" value="Glycerol uptake facilitator protein"/>
    <property type="match status" value="1"/>
</dbReference>
<evidence type="ECO:0000256" key="8">
    <source>
        <dbReference type="RuleBase" id="RU000477"/>
    </source>
</evidence>
<name>A0A4Y9ZN62_9AGAM</name>
<dbReference type="InterPro" id="IPR000425">
    <property type="entry name" value="MIP"/>
</dbReference>
<reference evidence="10 11" key="1">
    <citation type="submission" date="2019-02" db="EMBL/GenBank/DDBJ databases">
        <title>Genome sequencing of the rare red list fungi Hericium alpestre (H. flagellum).</title>
        <authorList>
            <person name="Buettner E."/>
            <person name="Kellner H."/>
        </authorList>
    </citation>
    <scope>NUCLEOTIDE SEQUENCE [LARGE SCALE GENOMIC DNA]</scope>
    <source>
        <strain evidence="10 11">DSM 108284</strain>
    </source>
</reference>
<dbReference type="OrthoDB" id="66881at2759"/>
<protein>
    <recommendedName>
        <fullName evidence="12">FAD/NAD(P)-binding domain-containing protein</fullName>
    </recommendedName>
</protein>
<comment type="caution">
    <text evidence="10">The sequence shown here is derived from an EMBL/GenBank/DDBJ whole genome shotgun (WGS) entry which is preliminary data.</text>
</comment>
<dbReference type="PRINTS" id="PR00783">
    <property type="entry name" value="MINTRINSICP"/>
</dbReference>
<keyword evidence="7 9" id="KW-0472">Membrane</keyword>
<evidence type="ECO:0000256" key="4">
    <source>
        <dbReference type="ARBA" id="ARBA00022692"/>
    </source>
</evidence>
<dbReference type="GO" id="GO:0015254">
    <property type="term" value="F:glycerol channel activity"/>
    <property type="evidence" value="ECO:0007669"/>
    <property type="project" value="TreeGrafter"/>
</dbReference>
<dbReference type="PANTHER" id="PTHR43829:SF14">
    <property type="entry name" value="AQUAPORIN 3"/>
    <property type="match status" value="1"/>
</dbReference>
<dbReference type="PANTHER" id="PTHR43829">
    <property type="entry name" value="AQUAPORIN OR AQUAGLYCEROPORIN RELATED"/>
    <property type="match status" value="1"/>
</dbReference>
<dbReference type="GO" id="GO:0005886">
    <property type="term" value="C:plasma membrane"/>
    <property type="evidence" value="ECO:0007669"/>
    <property type="project" value="TreeGrafter"/>
</dbReference>
<evidence type="ECO:0000256" key="2">
    <source>
        <dbReference type="ARBA" id="ARBA00006175"/>
    </source>
</evidence>
<keyword evidence="11" id="KW-1185">Reference proteome</keyword>
<organism evidence="10 11">
    <name type="scientific">Hericium alpestre</name>
    <dbReference type="NCBI Taxonomy" id="135208"/>
    <lineage>
        <taxon>Eukaryota</taxon>
        <taxon>Fungi</taxon>
        <taxon>Dikarya</taxon>
        <taxon>Basidiomycota</taxon>
        <taxon>Agaricomycotina</taxon>
        <taxon>Agaricomycetes</taxon>
        <taxon>Russulales</taxon>
        <taxon>Hericiaceae</taxon>
        <taxon>Hericium</taxon>
    </lineage>
</organism>
<sequence length="487" mass="55191">MGIDSCSLFVEGKVFRGDGMSDAHKAKVGTKWLGNYAPDKKFWTALLSLVEDPRFDFDDPDESIPAANMTYDERERPMHLADFQERPRVLRMWERIRNKQAYWLIECISEAIGVFIVCFAGVGATAAYFFAQFLQIPIMGSLFTIGMSYAVGVAFAVMVCTSQNGGHFSPAITITFVLFKRYPVRMALRNIVFDTVVAAQPFGQEMPLSFVWEVVIGKWQYHGVEDLIPADKGLYEGTPVVNDEFLKHVRLGKCDYVRGDTLRFTTHGVQVRLRPRGTKPGQIKLREGDAEFPVCEVRADEIVLATGYKKPSVDFLPHGLFPEGYERPDLYLQNFSTEDWSVLLTNSAYVNAIGTVGHFHIGIYTRILLLFLLDESARPMPKDMKLWVDAVRFIKRGARCGALQFFTYMELTIWFVLFHVFRPDRIRWVFFVMQGWGVPVNKYNRVEGQCVAYLAAINATINVRATLGTQYSVKPKGGKLASSLNLP</sequence>
<dbReference type="Proteomes" id="UP000298061">
    <property type="component" value="Unassembled WGS sequence"/>
</dbReference>
<feature type="transmembrane region" description="Helical" evidence="9">
    <location>
        <begin position="101"/>
        <end position="130"/>
    </location>
</feature>
<accession>A0A4Y9ZN62</accession>
<evidence type="ECO:0000313" key="10">
    <source>
        <dbReference type="EMBL" id="TFY75281.1"/>
    </source>
</evidence>
<feature type="transmembrane region" description="Helical" evidence="9">
    <location>
        <begin position="402"/>
        <end position="421"/>
    </location>
</feature>
<dbReference type="InterPro" id="IPR023271">
    <property type="entry name" value="Aquaporin-like"/>
</dbReference>